<feature type="compositionally biased region" description="Low complexity" evidence="1">
    <location>
        <begin position="121"/>
        <end position="132"/>
    </location>
</feature>
<dbReference type="SUPFAM" id="SSF47781">
    <property type="entry name" value="RuvA domain 2-like"/>
    <property type="match status" value="1"/>
</dbReference>
<dbReference type="GO" id="GO:0015627">
    <property type="term" value="C:type II protein secretion system complex"/>
    <property type="evidence" value="ECO:0007669"/>
    <property type="project" value="TreeGrafter"/>
</dbReference>
<feature type="region of interest" description="Disordered" evidence="1">
    <location>
        <begin position="263"/>
        <end position="294"/>
    </location>
</feature>
<dbReference type="Pfam" id="PF10531">
    <property type="entry name" value="SLBB"/>
    <property type="match status" value="1"/>
</dbReference>
<sequence length="360" mass="34247">MAGGGKPRGGCRPHASRPDEPALAPPPAPPAVHRPAAAGHGRAAGILAPLVGLCLLAGVWSWRAITSSAASPVVFEAGAGPVTGTHGGEVLEPSPGPAGGTAAGAEERERAGDDVAPSGKAGDAAGPAVAGVGPPPGGPDALASGSQGSGAPASGAGSSGEGSGPDTGDGPGVMWSAPYGGASAGMGGRPAGSGTSLIVHVAGAVVQPGVYLLPSGARVVDAVTAAGGPAAEAALHALNLAAPLADGMRVHVPTQKEVAAGQFVPGQDGTTPAGGTARAEGPGTAAAGGAAGNGTRRIDINRASAAELEALPGIGPALAQRIVADREVNGPFRRPQDLSRVTGIGEKTLARLLPYITTGP</sequence>
<evidence type="ECO:0000256" key="1">
    <source>
        <dbReference type="SAM" id="MobiDB-lite"/>
    </source>
</evidence>
<dbReference type="KEGG" id="tmr:Tmar_2196"/>
<dbReference type="Proteomes" id="UP000008915">
    <property type="component" value="Chromosome"/>
</dbReference>
<feature type="compositionally biased region" description="Gly residues" evidence="1">
    <location>
        <begin position="157"/>
        <end position="171"/>
    </location>
</feature>
<dbReference type="InterPro" id="IPR019554">
    <property type="entry name" value="Soluble_ligand-bd"/>
</dbReference>
<feature type="compositionally biased region" description="Low complexity" evidence="1">
    <location>
        <begin position="139"/>
        <end position="156"/>
    </location>
</feature>
<feature type="compositionally biased region" description="Low complexity" evidence="1">
    <location>
        <begin position="269"/>
        <end position="288"/>
    </location>
</feature>
<dbReference type="InterPro" id="IPR051675">
    <property type="entry name" value="Endo/Exo/Phosphatase_dom_1"/>
</dbReference>
<reference evidence="3 4" key="1">
    <citation type="journal article" date="2010" name="Stand. Genomic Sci.">
        <title>Complete genome sequence of Thermaerobacter marianensis type strain (7p75a).</title>
        <authorList>
            <person name="Han C."/>
            <person name="Gu W."/>
            <person name="Zhang X."/>
            <person name="Lapidus A."/>
            <person name="Nolan M."/>
            <person name="Copeland A."/>
            <person name="Lucas S."/>
            <person name="Del Rio T.G."/>
            <person name="Tice H."/>
            <person name="Cheng J.F."/>
            <person name="Tapia R."/>
            <person name="Goodwin L."/>
            <person name="Pitluck S."/>
            <person name="Pagani I."/>
            <person name="Ivanova N."/>
            <person name="Mavromatis K."/>
            <person name="Mikhailova N."/>
            <person name="Pati A."/>
            <person name="Chen A."/>
            <person name="Palaniappan K."/>
            <person name="Land M."/>
            <person name="Hauser L."/>
            <person name="Chang Y.J."/>
            <person name="Jeffries C.D."/>
            <person name="Schneider S."/>
            <person name="Rohde M."/>
            <person name="Goker M."/>
            <person name="Pukall R."/>
            <person name="Woyke T."/>
            <person name="Bristow J."/>
            <person name="Eisen J.A."/>
            <person name="Markowitz V."/>
            <person name="Hugenholtz P."/>
            <person name="Kyrpides N.C."/>
            <person name="Klenk H.P."/>
            <person name="Detter J.C."/>
        </authorList>
    </citation>
    <scope>NUCLEOTIDE SEQUENCE [LARGE SCALE GENOMIC DNA]</scope>
    <source>
        <strain evidence="4">ATCC 700841 / DSM 12885 / JCM 10246 / 7p75a</strain>
    </source>
</reference>
<dbReference type="eggNOG" id="COG1555">
    <property type="taxonomic scope" value="Bacteria"/>
</dbReference>
<accession>E6SKB8</accession>
<feature type="compositionally biased region" description="Pro residues" evidence="1">
    <location>
        <begin position="23"/>
        <end position="32"/>
    </location>
</feature>
<dbReference type="Gene3D" id="1.10.150.320">
    <property type="entry name" value="Photosystem II 12 kDa extrinsic protein"/>
    <property type="match status" value="1"/>
</dbReference>
<organism evidence="3 4">
    <name type="scientific">Thermaerobacter marianensis (strain ATCC 700841 / DSM 12885 / JCM 10246 / 7p75a)</name>
    <dbReference type="NCBI Taxonomy" id="644966"/>
    <lineage>
        <taxon>Bacteria</taxon>
        <taxon>Bacillati</taxon>
        <taxon>Bacillota</taxon>
        <taxon>Clostridia</taxon>
        <taxon>Eubacteriales</taxon>
        <taxon>Clostridiales Family XVII. Incertae Sedis</taxon>
        <taxon>Thermaerobacter</taxon>
    </lineage>
</organism>
<dbReference type="GO" id="GO:0003677">
    <property type="term" value="F:DNA binding"/>
    <property type="evidence" value="ECO:0007669"/>
    <property type="project" value="InterPro"/>
</dbReference>
<evidence type="ECO:0000313" key="4">
    <source>
        <dbReference type="Proteomes" id="UP000008915"/>
    </source>
</evidence>
<name>E6SKB8_THEM7</name>
<dbReference type="AlphaFoldDB" id="E6SKB8"/>
<dbReference type="GO" id="GO:0015628">
    <property type="term" value="P:protein secretion by the type II secretion system"/>
    <property type="evidence" value="ECO:0007669"/>
    <property type="project" value="TreeGrafter"/>
</dbReference>
<dbReference type="Pfam" id="PF12836">
    <property type="entry name" value="HHH_3"/>
    <property type="match status" value="1"/>
</dbReference>
<evidence type="ECO:0000313" key="3">
    <source>
        <dbReference type="EMBL" id="ADU52276.1"/>
    </source>
</evidence>
<dbReference type="GO" id="GO:0006281">
    <property type="term" value="P:DNA repair"/>
    <property type="evidence" value="ECO:0007669"/>
    <property type="project" value="InterPro"/>
</dbReference>
<dbReference type="EMBL" id="CP002344">
    <property type="protein sequence ID" value="ADU52276.1"/>
    <property type="molecule type" value="Genomic_DNA"/>
</dbReference>
<dbReference type="HOGENOM" id="CLU_769316_0_0_9"/>
<dbReference type="SMART" id="SM00278">
    <property type="entry name" value="HhH1"/>
    <property type="match status" value="2"/>
</dbReference>
<proteinExistence type="predicted"/>
<dbReference type="Gene3D" id="3.10.560.10">
    <property type="entry name" value="Outer membrane lipoprotein wza domain like"/>
    <property type="match status" value="1"/>
</dbReference>
<feature type="region of interest" description="Disordered" evidence="1">
    <location>
        <begin position="84"/>
        <end position="176"/>
    </location>
</feature>
<dbReference type="PANTHER" id="PTHR21180:SF32">
    <property type="entry name" value="ENDONUCLEASE_EXONUCLEASE_PHOSPHATASE FAMILY DOMAIN-CONTAINING PROTEIN 1"/>
    <property type="match status" value="1"/>
</dbReference>
<reference evidence="4" key="2">
    <citation type="journal article" date="2010" name="Stand. Genomic Sci.">
        <title>Complete genome sequence of Thermaerobacter marianensis type strain (7p75aT).</title>
        <authorList>
            <person name="Han C."/>
            <person name="Gu W."/>
            <person name="Zhang X."/>
            <person name="Lapidus A."/>
            <person name="Nolan M."/>
            <person name="Copeland A."/>
            <person name="Lucas S."/>
            <person name="Glavina Del Rio T."/>
            <person name="Tice H."/>
            <person name="Cheng J."/>
            <person name="Tapia R."/>
            <person name="Goodwin L."/>
            <person name="Pitluck S."/>
            <person name="Pagani I."/>
            <person name="Ivanova N."/>
            <person name="Mavromatis K."/>
            <person name="Mikhailova N."/>
            <person name="Pati A."/>
            <person name="Chen A."/>
            <person name="Palaniappan K."/>
            <person name="Land M."/>
            <person name="Hauser L."/>
            <person name="Chang Y."/>
            <person name="Jeffries C."/>
            <person name="Schneider S."/>
            <person name="Rohde M."/>
            <person name="Goker M."/>
            <person name="Pukall R."/>
            <person name="Woyke T."/>
            <person name="Bristow J."/>
            <person name="Eisen J."/>
            <person name="Markowitz V."/>
            <person name="Hugenholtz P."/>
            <person name="Kyrpides N."/>
            <person name="Klenk H."/>
            <person name="Detter J."/>
        </authorList>
    </citation>
    <scope>NUCLEOTIDE SEQUENCE [LARGE SCALE GENOMIC DNA]</scope>
    <source>
        <strain evidence="4">ATCC 700841 / DSM 12885 / JCM 10246 / 7p75a</strain>
    </source>
</reference>
<dbReference type="PANTHER" id="PTHR21180">
    <property type="entry name" value="ENDONUCLEASE/EXONUCLEASE/PHOSPHATASE FAMILY DOMAIN-CONTAINING PROTEIN 1"/>
    <property type="match status" value="1"/>
</dbReference>
<feature type="domain" description="Helix-hairpin-helix DNA-binding motif class 1" evidence="2">
    <location>
        <begin position="336"/>
        <end position="355"/>
    </location>
</feature>
<feature type="domain" description="Helix-hairpin-helix DNA-binding motif class 1" evidence="2">
    <location>
        <begin position="306"/>
        <end position="325"/>
    </location>
</feature>
<dbReference type="STRING" id="644966.Tmar_2196"/>
<protein>
    <submittedName>
        <fullName evidence="3">Competence protein ComEA helix-hairpin-helix repeat protein</fullName>
    </submittedName>
</protein>
<evidence type="ECO:0000259" key="2">
    <source>
        <dbReference type="SMART" id="SM00278"/>
    </source>
</evidence>
<feature type="region of interest" description="Disordered" evidence="1">
    <location>
        <begin position="1"/>
        <end position="36"/>
    </location>
</feature>
<dbReference type="InterPro" id="IPR010994">
    <property type="entry name" value="RuvA_2-like"/>
</dbReference>
<dbReference type="InterPro" id="IPR003583">
    <property type="entry name" value="Hlx-hairpin-Hlx_DNA-bd_motif"/>
</dbReference>
<keyword evidence="4" id="KW-1185">Reference proteome</keyword>
<gene>
    <name evidence="3" type="ordered locus">Tmar_2196</name>
</gene>